<accession>A0A258HEV0</accession>
<name>A0A258HEV0_9CAUL</name>
<sequence length="118" mass="12013">MIAAVAASVGGAAPEVTTNSECGAGPVQFAQFGNGLQLAFQDSKFAGWTLDQEGLSTVDGVEVGMSRAALSANRTVEMQEDSTLGAEFSAGDISGFFASTAADSPVTSLYAGLTCFFR</sequence>
<dbReference type="Proteomes" id="UP000216147">
    <property type="component" value="Unassembled WGS sequence"/>
</dbReference>
<evidence type="ECO:0000313" key="1">
    <source>
        <dbReference type="EMBL" id="OYX54852.1"/>
    </source>
</evidence>
<comment type="caution">
    <text evidence="1">The sequence shown here is derived from an EMBL/GenBank/DDBJ whole genome shotgun (WGS) entry which is preliminary data.</text>
</comment>
<gene>
    <name evidence="1" type="ORF">B7Y86_15190</name>
</gene>
<protein>
    <submittedName>
        <fullName evidence="1">Uncharacterized protein</fullName>
    </submittedName>
</protein>
<dbReference type="EMBL" id="NCEQ01000019">
    <property type="protein sequence ID" value="OYX54852.1"/>
    <property type="molecule type" value="Genomic_DNA"/>
</dbReference>
<organism evidence="1 2">
    <name type="scientific">Brevundimonas subvibrioides</name>
    <dbReference type="NCBI Taxonomy" id="74313"/>
    <lineage>
        <taxon>Bacteria</taxon>
        <taxon>Pseudomonadati</taxon>
        <taxon>Pseudomonadota</taxon>
        <taxon>Alphaproteobacteria</taxon>
        <taxon>Caulobacterales</taxon>
        <taxon>Caulobacteraceae</taxon>
        <taxon>Brevundimonas</taxon>
    </lineage>
</organism>
<dbReference type="AlphaFoldDB" id="A0A258HEV0"/>
<reference evidence="1 2" key="1">
    <citation type="submission" date="2017-03" db="EMBL/GenBank/DDBJ databases">
        <title>Lifting the veil on microbial sulfur biogeochemistry in mining wastewaters.</title>
        <authorList>
            <person name="Kantor R.S."/>
            <person name="Colenbrander Nelson T."/>
            <person name="Marshall S."/>
            <person name="Bennett D."/>
            <person name="Apte S."/>
            <person name="Camacho D."/>
            <person name="Thomas B.C."/>
            <person name="Warren L.A."/>
            <person name="Banfield J.F."/>
        </authorList>
    </citation>
    <scope>NUCLEOTIDE SEQUENCE [LARGE SCALE GENOMIC DNA]</scope>
    <source>
        <strain evidence="1">32-68-21</strain>
    </source>
</reference>
<evidence type="ECO:0000313" key="2">
    <source>
        <dbReference type="Proteomes" id="UP000216147"/>
    </source>
</evidence>
<proteinExistence type="predicted"/>